<gene>
    <name evidence="1" type="ORF">PHAVU_L001950</name>
</gene>
<dbReference type="EMBL" id="MU967762">
    <property type="protein sequence ID" value="KAK6645947.1"/>
    <property type="molecule type" value="Genomic_DNA"/>
</dbReference>
<proteinExistence type="predicted"/>
<protein>
    <submittedName>
        <fullName evidence="1">Uncharacterized protein</fullName>
    </submittedName>
</protein>
<organism evidence="1 2">
    <name type="scientific">Phaseolus vulgaris</name>
    <name type="common">Kidney bean</name>
    <name type="synonym">French bean</name>
    <dbReference type="NCBI Taxonomy" id="3885"/>
    <lineage>
        <taxon>Eukaryota</taxon>
        <taxon>Viridiplantae</taxon>
        <taxon>Streptophyta</taxon>
        <taxon>Embryophyta</taxon>
        <taxon>Tracheophyta</taxon>
        <taxon>Spermatophyta</taxon>
        <taxon>Magnoliopsida</taxon>
        <taxon>eudicotyledons</taxon>
        <taxon>Gunneridae</taxon>
        <taxon>Pentapetalae</taxon>
        <taxon>rosids</taxon>
        <taxon>fabids</taxon>
        <taxon>Fabales</taxon>
        <taxon>Fabaceae</taxon>
        <taxon>Papilionoideae</taxon>
        <taxon>50 kb inversion clade</taxon>
        <taxon>NPAAA clade</taxon>
        <taxon>indigoferoid/millettioid clade</taxon>
        <taxon>Phaseoleae</taxon>
        <taxon>Phaseolus</taxon>
    </lineage>
</organism>
<keyword evidence="2" id="KW-1185">Reference proteome</keyword>
<sequence>MERGTPFFFSNFPFDLKESDLWKIFRRWRRVSDVFISKRLNIKTQRFGFVRFLGVQNVRELENHLNTIWIGSWKLYANRPKYNRTAETRKEWNAKLKEKVLVPEKDTKKVWKAKETSKEWLNNCYIGRVSDLSKISGLNESFVLGGLGYIKIKFLGGFHVLLKGENESKIKDAIEENKEWFEDLFDTIIPWEENFVAVDKLVWVRCRGLPLKLWNYDCFKHIAALMGTLIEVDEATLALEELEYGRFRVRITVGCEAKINSYMKINDVLYQVSVVEECTIPDYKLCFETEVDSISSNASVRSGNRDFEVARTAVEEKSTTDVSMAPPLAVQGCRKTEPDAPSSCCNALVARTIGPISAPILRPVIGSDTPTALSRADVKKRCGLSDLGQCVENK</sequence>
<reference evidence="1" key="1">
    <citation type="submission" date="2023-07" db="EMBL/GenBank/DDBJ databases">
        <title>WGS assembly of Phaseolus vulgaris.</title>
        <authorList>
            <person name="Schmutz J."/>
            <person name="Mcclean P."/>
            <person name="Shu S."/>
            <person name="Cregan P."/>
            <person name="Rokhsar D."/>
            <person name="Jackson S."/>
        </authorList>
    </citation>
    <scope>NUCLEOTIDE SEQUENCE</scope>
</reference>
<feature type="non-terminal residue" evidence="1">
    <location>
        <position position="394"/>
    </location>
</feature>
<evidence type="ECO:0000313" key="1">
    <source>
        <dbReference type="EMBL" id="KAK6645947.1"/>
    </source>
</evidence>
<name>A0ACC3P0Q2_PHAVU</name>
<dbReference type="Proteomes" id="UP000000226">
    <property type="component" value="Unassembled WGS sequence"/>
</dbReference>
<comment type="caution">
    <text evidence="1">The sequence shown here is derived from an EMBL/GenBank/DDBJ whole genome shotgun (WGS) entry which is preliminary data.</text>
</comment>
<accession>A0ACC3P0Q2</accession>
<evidence type="ECO:0000313" key="2">
    <source>
        <dbReference type="Proteomes" id="UP000000226"/>
    </source>
</evidence>